<gene>
    <name evidence="1" type="ORF">ABZP26_15215</name>
</gene>
<organism evidence="1">
    <name type="scientific">Pseudoalteromonas sp. SD03</name>
    <dbReference type="NCBI Taxonomy" id="3231719"/>
    <lineage>
        <taxon>Bacteria</taxon>
        <taxon>Pseudomonadati</taxon>
        <taxon>Pseudomonadota</taxon>
        <taxon>Gammaproteobacteria</taxon>
        <taxon>Alteromonadales</taxon>
        <taxon>Pseudoalteromonadaceae</taxon>
        <taxon>Pseudoalteromonas</taxon>
    </lineage>
</organism>
<proteinExistence type="predicted"/>
<accession>A0AB39APR8</accession>
<protein>
    <submittedName>
        <fullName evidence="1">Uncharacterized protein</fullName>
    </submittedName>
</protein>
<evidence type="ECO:0000313" key="1">
    <source>
        <dbReference type="EMBL" id="XDH87385.1"/>
    </source>
</evidence>
<sequence>MNNFNDTGVMKNAQLVIPVSFFRHKKAIKNYGYFVLCFIKVD</sequence>
<dbReference type="RefSeq" id="WP_013464244.1">
    <property type="nucleotide sequence ID" value="NZ_CP162514.1"/>
</dbReference>
<dbReference type="GeneID" id="99696275"/>
<dbReference type="AlphaFoldDB" id="A0AB39APR8"/>
<dbReference type="EMBL" id="CP162514">
    <property type="protein sequence ID" value="XDH87385.1"/>
    <property type="molecule type" value="Genomic_DNA"/>
</dbReference>
<name>A0AB39APR8_9GAMM</name>
<reference evidence="1" key="1">
    <citation type="submission" date="2024-07" db="EMBL/GenBank/DDBJ databases">
        <authorList>
            <person name="Jiang Y."/>
            <person name="Qin Q."/>
        </authorList>
    </citation>
    <scope>NUCLEOTIDE SEQUENCE</scope>
    <source>
        <strain evidence="1">SD03</strain>
    </source>
</reference>